<dbReference type="GeneID" id="93074235"/>
<gene>
    <name evidence="1" type="ORF">CLPA_c20860</name>
    <name evidence="2" type="ORF">CP6013_01093</name>
</gene>
<evidence type="ECO:0000313" key="1">
    <source>
        <dbReference type="EMBL" id="AJA52144.1"/>
    </source>
</evidence>
<dbReference type="PATRIC" id="fig|1262449.3.peg.910"/>
<keyword evidence="4" id="KW-1185">Reference proteome</keyword>
<dbReference type="eggNOG" id="COG0711">
    <property type="taxonomic scope" value="Bacteria"/>
</dbReference>
<reference evidence="2 3" key="3">
    <citation type="journal article" name="Genome Announc.">
        <title>Improved Draft Genome Sequence of Clostridium pasteurianum Strain ATCC 6013 (DSM 525) Using a Hybrid Next-Generation Sequencing Approach.</title>
        <authorList>
            <person name="Pyne M.E."/>
            <person name="Utturkar S."/>
            <person name="Brown S.D."/>
            <person name="Moo-Young M."/>
            <person name="Chung D.A."/>
            <person name="Chou C.P."/>
        </authorList>
    </citation>
    <scope>NUCLEOTIDE SEQUENCE [LARGE SCALE GENOMIC DNA]</scope>
    <source>
        <strain evidence="2 3">ATCC 6013</strain>
    </source>
</reference>
<protein>
    <recommendedName>
        <fullName evidence="5">Archaeal/vacuolar-type H+-ATPase subunit H</fullName>
    </recommendedName>
</protein>
<dbReference type="KEGG" id="cpat:CLPA_c20860"/>
<reference evidence="2" key="2">
    <citation type="submission" date="2015-10" db="EMBL/GenBank/DDBJ databases">
        <title>Improved Draft Genome Sequence of Clostridium pasteurianum Strain ATCC 6013 (DSM 525) Using a Hybrid Next-Generation Sequencing Approach.</title>
        <authorList>
            <person name="Pyne M.E."/>
            <person name="Utturkar S.M."/>
            <person name="Brown S.D."/>
            <person name="Moo-Young M."/>
            <person name="Chung D.A."/>
            <person name="Chou P.C."/>
        </authorList>
    </citation>
    <scope>NUCLEOTIDE SEQUENCE</scope>
    <source>
        <strain evidence="2">ATCC 6013</strain>
    </source>
</reference>
<evidence type="ECO:0000313" key="3">
    <source>
        <dbReference type="Proteomes" id="UP000028042"/>
    </source>
</evidence>
<dbReference type="Proteomes" id="UP000030905">
    <property type="component" value="Chromosome"/>
</dbReference>
<dbReference type="EMBL" id="JPGY02000001">
    <property type="protein sequence ID" value="KRU11846.1"/>
    <property type="molecule type" value="Genomic_DNA"/>
</dbReference>
<evidence type="ECO:0000313" key="2">
    <source>
        <dbReference type="EMBL" id="KRU11846.1"/>
    </source>
</evidence>
<dbReference type="KEGG" id="cpae:CPAST_c20860"/>
<evidence type="ECO:0000313" key="4">
    <source>
        <dbReference type="Proteomes" id="UP000030905"/>
    </source>
</evidence>
<dbReference type="Proteomes" id="UP000028042">
    <property type="component" value="Unassembled WGS sequence"/>
</dbReference>
<sequence>MNVMKLLEYLSDIIETSTKLPMTGKVVINKKEVDEVINDIISALPDELKKAEWIINEKDRILSDALKEADIIRRRNAQTIMKEIEKHDITREAKKNAEEIIASAQNTAKDIRIGSREYADNVLKELDNEIKELSDIMLSNIKVEMEKFLVSYQKKVKFKRDIIKENINEVKKIQ</sequence>
<dbReference type="RefSeq" id="WP_003442125.1">
    <property type="nucleotide sequence ID" value="NZ_ANZB01000002.1"/>
</dbReference>
<evidence type="ECO:0008006" key="5">
    <source>
        <dbReference type="Google" id="ProtNLM"/>
    </source>
</evidence>
<organism evidence="1 4">
    <name type="scientific">Clostridium pasteurianum DSM 525 = ATCC 6013</name>
    <dbReference type="NCBI Taxonomy" id="1262449"/>
    <lineage>
        <taxon>Bacteria</taxon>
        <taxon>Bacillati</taxon>
        <taxon>Bacillota</taxon>
        <taxon>Clostridia</taxon>
        <taxon>Eubacteriales</taxon>
        <taxon>Clostridiaceae</taxon>
        <taxon>Clostridium</taxon>
    </lineage>
</organism>
<accession>A0A0H3J2K2</accession>
<dbReference type="AlphaFoldDB" id="A0A0H3J2K2"/>
<dbReference type="EMBL" id="CP009268">
    <property type="protein sequence ID" value="AJA52144.1"/>
    <property type="molecule type" value="Genomic_DNA"/>
</dbReference>
<reference evidence="1 4" key="1">
    <citation type="journal article" date="2015" name="Genome Announc.">
        <title>Complete Genome Sequence of the Nitrogen-Fixing and Solvent-Producing Clostridium pasteurianum DSM 525.</title>
        <authorList>
            <person name="Poehlein A."/>
            <person name="Grosse-Honebrink A."/>
            <person name="Zhang Y."/>
            <person name="Minton N.P."/>
            <person name="Daniel R."/>
        </authorList>
    </citation>
    <scope>NUCLEOTIDE SEQUENCE [LARGE SCALE GENOMIC DNA]</scope>
    <source>
        <strain evidence="1">DSM 525</strain>
        <strain evidence="4">DSM 525 / ATCC 6013</strain>
    </source>
</reference>
<proteinExistence type="predicted"/>
<name>A0A0H3J2K2_CLOPA</name>